<evidence type="ECO:0000313" key="1">
    <source>
        <dbReference type="EMBL" id="SYV93590.1"/>
    </source>
</evidence>
<reference evidence="2" key="1">
    <citation type="submission" date="2018-06" db="EMBL/GenBank/DDBJ databases">
        <authorList>
            <consortium name="Pathogen Informatics"/>
        </authorList>
    </citation>
    <scope>NUCLEOTIDE SEQUENCE [LARGE SCALE GENOMIC DNA]</scope>
    <source>
        <strain evidence="2">NCTC10124</strain>
    </source>
</reference>
<name>A0A3B0PC89_MYCSY</name>
<dbReference type="Proteomes" id="UP000259328">
    <property type="component" value="Chromosome"/>
</dbReference>
<protein>
    <submittedName>
        <fullName evidence="1">Uncharacterized protein</fullName>
    </submittedName>
</protein>
<sequence length="38" mass="3915">MISKVVGDNHKAIAITANLLIDSNGNKFGKSTGGGSLW</sequence>
<accession>A0A3B0PC89</accession>
<dbReference type="EMBL" id="LS991953">
    <property type="protein sequence ID" value="SYV93590.1"/>
    <property type="molecule type" value="Genomic_DNA"/>
</dbReference>
<organism evidence="1 2">
    <name type="scientific">Mycoplasmopsis synoviae</name>
    <name type="common">Mycoplasma synoviae</name>
    <dbReference type="NCBI Taxonomy" id="2109"/>
    <lineage>
        <taxon>Bacteria</taxon>
        <taxon>Bacillati</taxon>
        <taxon>Mycoplasmatota</taxon>
        <taxon>Mycoplasmoidales</taxon>
        <taxon>Metamycoplasmataceae</taxon>
        <taxon>Mycoplasmopsis</taxon>
    </lineage>
</organism>
<feature type="non-terminal residue" evidence="1">
    <location>
        <position position="38"/>
    </location>
</feature>
<proteinExistence type="predicted"/>
<gene>
    <name evidence="1" type="ORF">NCTC10124_01344</name>
</gene>
<evidence type="ECO:0000313" key="2">
    <source>
        <dbReference type="Proteomes" id="UP000259328"/>
    </source>
</evidence>
<dbReference type="AlphaFoldDB" id="A0A3B0PC89"/>